<dbReference type="PROSITE" id="PS51257">
    <property type="entry name" value="PROKAR_LIPOPROTEIN"/>
    <property type="match status" value="1"/>
</dbReference>
<dbReference type="InterPro" id="IPR006665">
    <property type="entry name" value="OmpA-like"/>
</dbReference>
<keyword evidence="3 8" id="KW-0472">Membrane</keyword>
<dbReference type="HAMAP" id="MF_02204">
    <property type="entry name" value="Pal"/>
    <property type="match status" value="1"/>
</dbReference>
<evidence type="ECO:0000256" key="5">
    <source>
        <dbReference type="ARBA" id="ARBA00023237"/>
    </source>
</evidence>
<dbReference type="PANTHER" id="PTHR30329">
    <property type="entry name" value="STATOR ELEMENT OF FLAGELLAR MOTOR COMPLEX"/>
    <property type="match status" value="1"/>
</dbReference>
<dbReference type="InterPro" id="IPR014169">
    <property type="entry name" value="Pal_lipo_C"/>
</dbReference>
<evidence type="ECO:0000313" key="11">
    <source>
        <dbReference type="EMBL" id="MBB6092218.1"/>
    </source>
</evidence>
<organism evidence="11 12">
    <name type="scientific">Povalibacter uvarum</name>
    <dbReference type="NCBI Taxonomy" id="732238"/>
    <lineage>
        <taxon>Bacteria</taxon>
        <taxon>Pseudomonadati</taxon>
        <taxon>Pseudomonadota</taxon>
        <taxon>Gammaproteobacteria</taxon>
        <taxon>Steroidobacterales</taxon>
        <taxon>Steroidobacteraceae</taxon>
        <taxon>Povalibacter</taxon>
    </lineage>
</organism>
<dbReference type="AlphaFoldDB" id="A0A841HJ16"/>
<evidence type="ECO:0000259" key="10">
    <source>
        <dbReference type="PROSITE" id="PS51123"/>
    </source>
</evidence>
<feature type="compositionally biased region" description="Low complexity" evidence="9">
    <location>
        <begin position="29"/>
        <end position="45"/>
    </location>
</feature>
<feature type="domain" description="OmpA-like" evidence="10">
    <location>
        <begin position="59"/>
        <end position="174"/>
    </location>
</feature>
<gene>
    <name evidence="8" type="primary">pal</name>
    <name evidence="11" type="ORF">HNQ60_001064</name>
</gene>
<evidence type="ECO:0000256" key="3">
    <source>
        <dbReference type="ARBA" id="ARBA00023136"/>
    </source>
</evidence>
<sequence>MRAVQLVAILVSAVALSGCPKKPETLPDSGPTPTDTGASTGTSTGNDVGTSALGAEQQAIEALKRTGTVIFFDYDRADIKPEYVAIVTAHAQFLNGSASRKLRLEGHSDERGSREYNIGLGERRAQSVRRALLLQGVNEAQLTTVSYGEERPAVSGSDEAAYAKNRRVELVPTR</sequence>
<dbReference type="GO" id="GO:0009279">
    <property type="term" value="C:cell outer membrane"/>
    <property type="evidence" value="ECO:0007669"/>
    <property type="project" value="UniProtKB-SubCell"/>
</dbReference>
<dbReference type="InterPro" id="IPR036737">
    <property type="entry name" value="OmpA-like_sf"/>
</dbReference>
<keyword evidence="12" id="KW-1185">Reference proteome</keyword>
<dbReference type="RefSeq" id="WP_184329961.1">
    <property type="nucleotide sequence ID" value="NZ_JACHHZ010000001.1"/>
</dbReference>
<dbReference type="NCBIfam" id="TIGR02802">
    <property type="entry name" value="Pal_lipo"/>
    <property type="match status" value="1"/>
</dbReference>
<name>A0A841HJ16_9GAMM</name>
<feature type="region of interest" description="Disordered" evidence="9">
    <location>
        <begin position="20"/>
        <end position="50"/>
    </location>
</feature>
<dbReference type="EMBL" id="JACHHZ010000001">
    <property type="protein sequence ID" value="MBB6092218.1"/>
    <property type="molecule type" value="Genomic_DNA"/>
</dbReference>
<dbReference type="Gene3D" id="3.30.1330.60">
    <property type="entry name" value="OmpA-like domain"/>
    <property type="match status" value="1"/>
</dbReference>
<evidence type="ECO:0000256" key="2">
    <source>
        <dbReference type="ARBA" id="ARBA00022729"/>
    </source>
</evidence>
<evidence type="ECO:0000256" key="7">
    <source>
        <dbReference type="ARBA" id="ARBA00023306"/>
    </source>
</evidence>
<evidence type="ECO:0000256" key="4">
    <source>
        <dbReference type="ARBA" id="ARBA00023139"/>
    </source>
</evidence>
<comment type="similarity">
    <text evidence="8">Belongs to the Pal lipoprotein family.</text>
</comment>
<comment type="caution">
    <text evidence="11">The sequence shown here is derived from an EMBL/GenBank/DDBJ whole genome shotgun (WGS) entry which is preliminary data.</text>
</comment>
<keyword evidence="7 8" id="KW-0131">Cell cycle</keyword>
<proteinExistence type="inferred from homology"/>
<dbReference type="InterPro" id="IPR006664">
    <property type="entry name" value="OMP_bac"/>
</dbReference>
<dbReference type="Proteomes" id="UP000588068">
    <property type="component" value="Unassembled WGS sequence"/>
</dbReference>
<dbReference type="InterPro" id="IPR050330">
    <property type="entry name" value="Bact_OuterMem_StrucFunc"/>
</dbReference>
<keyword evidence="1 8" id="KW-0132">Cell division</keyword>
<reference evidence="11 12" key="1">
    <citation type="submission" date="2020-08" db="EMBL/GenBank/DDBJ databases">
        <title>Genomic Encyclopedia of Type Strains, Phase IV (KMG-IV): sequencing the most valuable type-strain genomes for metagenomic binning, comparative biology and taxonomic classification.</title>
        <authorList>
            <person name="Goeker M."/>
        </authorList>
    </citation>
    <scope>NUCLEOTIDE SEQUENCE [LARGE SCALE GENOMIC DNA]</scope>
    <source>
        <strain evidence="11 12">DSM 26723</strain>
    </source>
</reference>
<dbReference type="PRINTS" id="PR01021">
    <property type="entry name" value="OMPADOMAIN"/>
</dbReference>
<dbReference type="InterPro" id="IPR039001">
    <property type="entry name" value="Pal"/>
</dbReference>
<dbReference type="SUPFAM" id="SSF103088">
    <property type="entry name" value="OmpA-like"/>
    <property type="match status" value="1"/>
</dbReference>
<evidence type="ECO:0000256" key="8">
    <source>
        <dbReference type="HAMAP-Rule" id="MF_02204"/>
    </source>
</evidence>
<dbReference type="Pfam" id="PF00691">
    <property type="entry name" value="OmpA"/>
    <property type="match status" value="1"/>
</dbReference>
<evidence type="ECO:0000256" key="1">
    <source>
        <dbReference type="ARBA" id="ARBA00022618"/>
    </source>
</evidence>
<evidence type="ECO:0000256" key="6">
    <source>
        <dbReference type="ARBA" id="ARBA00023288"/>
    </source>
</evidence>
<comment type="subunit">
    <text evidence="8">The Tol-Pal system is composed of five core proteins: the inner membrane proteins TolA, TolQ and TolR, the periplasmic protein TolB and the outer membrane protein Pal. They form a network linking the inner and outer membranes and the peptidoglycan layer.</text>
</comment>
<dbReference type="PROSITE" id="PS51123">
    <property type="entry name" value="OMPA_2"/>
    <property type="match status" value="1"/>
</dbReference>
<comment type="subcellular location">
    <subcellularLocation>
        <location evidence="8">Cell outer membrane</location>
        <topology evidence="8">Lipid-anchor</topology>
    </subcellularLocation>
</comment>
<dbReference type="PANTHER" id="PTHR30329:SF21">
    <property type="entry name" value="LIPOPROTEIN YIAD-RELATED"/>
    <property type="match status" value="1"/>
</dbReference>
<dbReference type="GO" id="GO:0051301">
    <property type="term" value="P:cell division"/>
    <property type="evidence" value="ECO:0007669"/>
    <property type="project" value="UniProtKB-UniRule"/>
</dbReference>
<keyword evidence="2 8" id="KW-0732">Signal</keyword>
<accession>A0A841HJ16</accession>
<keyword evidence="4 8" id="KW-0564">Palmitate</keyword>
<dbReference type="CDD" id="cd07185">
    <property type="entry name" value="OmpA_C-like"/>
    <property type="match status" value="1"/>
</dbReference>
<keyword evidence="6 8" id="KW-0449">Lipoprotein</keyword>
<evidence type="ECO:0000313" key="12">
    <source>
        <dbReference type="Proteomes" id="UP000588068"/>
    </source>
</evidence>
<protein>
    <recommendedName>
        <fullName evidence="8">Peptidoglycan-associated lipoprotein</fullName>
        <shortName evidence="8">PAL</shortName>
    </recommendedName>
</protein>
<keyword evidence="5 8" id="KW-0998">Cell outer membrane</keyword>
<comment type="function">
    <text evidence="8">Part of the Tol-Pal system, which plays a role in outer membrane invagination during cell division and is important for maintaining outer membrane integrity.</text>
</comment>
<evidence type="ECO:0000256" key="9">
    <source>
        <dbReference type="SAM" id="MobiDB-lite"/>
    </source>
</evidence>